<dbReference type="PaxDb" id="3708-A0A078GGN2"/>
<reference evidence="1 2" key="1">
    <citation type="journal article" date="2014" name="Science">
        <title>Plant genetics. Early allopolyploid evolution in the post-Neolithic Brassica napus oilseed genome.</title>
        <authorList>
            <person name="Chalhoub B."/>
            <person name="Denoeud F."/>
            <person name="Liu S."/>
            <person name="Parkin I.A."/>
            <person name="Tang H."/>
            <person name="Wang X."/>
            <person name="Chiquet J."/>
            <person name="Belcram H."/>
            <person name="Tong C."/>
            <person name="Samans B."/>
            <person name="Correa M."/>
            <person name="Da Silva C."/>
            <person name="Just J."/>
            <person name="Falentin C."/>
            <person name="Koh C.S."/>
            <person name="Le Clainche I."/>
            <person name="Bernard M."/>
            <person name="Bento P."/>
            <person name="Noel B."/>
            <person name="Labadie K."/>
            <person name="Alberti A."/>
            <person name="Charles M."/>
            <person name="Arnaud D."/>
            <person name="Guo H."/>
            <person name="Daviaud C."/>
            <person name="Alamery S."/>
            <person name="Jabbari K."/>
            <person name="Zhao M."/>
            <person name="Edger P.P."/>
            <person name="Chelaifa H."/>
            <person name="Tack D."/>
            <person name="Lassalle G."/>
            <person name="Mestiri I."/>
            <person name="Schnel N."/>
            <person name="Le Paslier M.C."/>
            <person name="Fan G."/>
            <person name="Renault V."/>
            <person name="Bayer P.E."/>
            <person name="Golicz A.A."/>
            <person name="Manoli S."/>
            <person name="Lee T.H."/>
            <person name="Thi V.H."/>
            <person name="Chalabi S."/>
            <person name="Hu Q."/>
            <person name="Fan C."/>
            <person name="Tollenaere R."/>
            <person name="Lu Y."/>
            <person name="Battail C."/>
            <person name="Shen J."/>
            <person name="Sidebottom C.H."/>
            <person name="Wang X."/>
            <person name="Canaguier A."/>
            <person name="Chauveau A."/>
            <person name="Berard A."/>
            <person name="Deniot G."/>
            <person name="Guan M."/>
            <person name="Liu Z."/>
            <person name="Sun F."/>
            <person name="Lim Y.P."/>
            <person name="Lyons E."/>
            <person name="Town C.D."/>
            <person name="Bancroft I."/>
            <person name="Wang X."/>
            <person name="Meng J."/>
            <person name="Ma J."/>
            <person name="Pires J.C."/>
            <person name="King G.J."/>
            <person name="Brunel D."/>
            <person name="Delourme R."/>
            <person name="Renard M."/>
            <person name="Aury J.M."/>
            <person name="Adams K.L."/>
            <person name="Batley J."/>
            <person name="Snowdon R.J."/>
            <person name="Tost J."/>
            <person name="Edwards D."/>
            <person name="Zhou Y."/>
            <person name="Hua W."/>
            <person name="Sharpe A.G."/>
            <person name="Paterson A.H."/>
            <person name="Guan C."/>
            <person name="Wincker P."/>
        </authorList>
    </citation>
    <scope>NUCLEOTIDE SEQUENCE [LARGE SCALE GENOMIC DNA]</scope>
    <source>
        <strain evidence="2">cv. Darmor-bzh</strain>
    </source>
</reference>
<evidence type="ECO:0000313" key="1">
    <source>
        <dbReference type="EMBL" id="CDY24332.1"/>
    </source>
</evidence>
<protein>
    <submittedName>
        <fullName evidence="1">BnaA07g02570D protein</fullName>
    </submittedName>
</protein>
<organism evidence="1 2">
    <name type="scientific">Brassica napus</name>
    <name type="common">Rape</name>
    <dbReference type="NCBI Taxonomy" id="3708"/>
    <lineage>
        <taxon>Eukaryota</taxon>
        <taxon>Viridiplantae</taxon>
        <taxon>Streptophyta</taxon>
        <taxon>Embryophyta</taxon>
        <taxon>Tracheophyta</taxon>
        <taxon>Spermatophyta</taxon>
        <taxon>Magnoliopsida</taxon>
        <taxon>eudicotyledons</taxon>
        <taxon>Gunneridae</taxon>
        <taxon>Pentapetalae</taxon>
        <taxon>rosids</taxon>
        <taxon>malvids</taxon>
        <taxon>Brassicales</taxon>
        <taxon>Brassicaceae</taxon>
        <taxon>Brassiceae</taxon>
        <taxon>Brassica</taxon>
    </lineage>
</organism>
<dbReference type="EMBL" id="LK032157">
    <property type="protein sequence ID" value="CDY24332.1"/>
    <property type="molecule type" value="Genomic_DNA"/>
</dbReference>
<dbReference type="Gramene" id="CDY24332">
    <property type="protein sequence ID" value="CDY24332"/>
    <property type="gene ID" value="GSBRNA2T00026535001"/>
</dbReference>
<dbReference type="STRING" id="3708.A0A078GGN2"/>
<proteinExistence type="predicted"/>
<accession>A0A078GGN2</accession>
<keyword evidence="2" id="KW-1185">Reference proteome</keyword>
<dbReference type="Proteomes" id="UP000028999">
    <property type="component" value="Unassembled WGS sequence"/>
</dbReference>
<dbReference type="AlphaFoldDB" id="A0A078GGN2"/>
<name>A0A078GGN2_BRANA</name>
<sequence length="75" mass="8418">MLKNCDDKKIKKICDVNSDPSRTTENVNGEVPEANSSSLRYILPLYIFNIVDVKPEKMEDLSEVITSAVLKAQFA</sequence>
<evidence type="ECO:0000313" key="2">
    <source>
        <dbReference type="Proteomes" id="UP000028999"/>
    </source>
</evidence>
<gene>
    <name evidence="1" type="primary">BnaA07g02570D</name>
    <name evidence="1" type="ORF">GSBRNA2T00026535001</name>
</gene>